<dbReference type="OrthoDB" id="9788881at2"/>
<dbReference type="STRING" id="498292.SAMN05660845_1778"/>
<evidence type="ECO:0000313" key="2">
    <source>
        <dbReference type="EMBL" id="SFB12927.1"/>
    </source>
</evidence>
<dbReference type="EMBL" id="FOJT01000004">
    <property type="protein sequence ID" value="SFB12927.1"/>
    <property type="molecule type" value="Genomic_DNA"/>
</dbReference>
<gene>
    <name evidence="2" type="ORF">SAMN05660845_1778</name>
</gene>
<feature type="domain" description="Transposase IS200-like" evidence="1">
    <location>
        <begin position="8"/>
        <end position="140"/>
    </location>
</feature>
<reference evidence="3" key="1">
    <citation type="submission" date="2016-10" db="EMBL/GenBank/DDBJ databases">
        <authorList>
            <person name="Varghese N."/>
            <person name="Submissions S."/>
        </authorList>
    </citation>
    <scope>NUCLEOTIDE SEQUENCE [LARGE SCALE GENOMIC DNA]</scope>
    <source>
        <strain evidence="3">DSM 21789</strain>
    </source>
</reference>
<proteinExistence type="predicted"/>
<dbReference type="PANTHER" id="PTHR34322">
    <property type="entry name" value="TRANSPOSASE, Y1_TNP DOMAIN-CONTAINING"/>
    <property type="match status" value="1"/>
</dbReference>
<dbReference type="Gene3D" id="3.30.70.1290">
    <property type="entry name" value="Transposase IS200-like"/>
    <property type="match status" value="1"/>
</dbReference>
<dbReference type="SUPFAM" id="SSF143422">
    <property type="entry name" value="Transposase IS200-like"/>
    <property type="match status" value="1"/>
</dbReference>
<evidence type="ECO:0000313" key="3">
    <source>
        <dbReference type="Proteomes" id="UP000199604"/>
    </source>
</evidence>
<evidence type="ECO:0000259" key="1">
    <source>
        <dbReference type="SMART" id="SM01321"/>
    </source>
</evidence>
<dbReference type="AlphaFoldDB" id="A0A1I0YJ52"/>
<dbReference type="Proteomes" id="UP000199604">
    <property type="component" value="Unassembled WGS sequence"/>
</dbReference>
<keyword evidence="3" id="KW-1185">Reference proteome</keyword>
<dbReference type="RefSeq" id="WP_091476299.1">
    <property type="nucleotide sequence ID" value="NZ_FOJT01000004.1"/>
</dbReference>
<dbReference type="GO" id="GO:0006313">
    <property type="term" value="P:DNA transposition"/>
    <property type="evidence" value="ECO:0007669"/>
    <property type="project" value="InterPro"/>
</dbReference>
<sequence length="204" mass="24499">MEAKVPLTHGSYYHIYNRGNNGIDVFLETENYYHFLRLYAKYIEPIAETYAWCLLKNHFHILVRIKDKSEIIESELTYSTTEKPKVIEASRQFSHFFNSYTQAINKRHHRTGSLFEKNFERKLVTSEKYFQQLIFYIHNNPVHHGFVKQMNLYPWSSYETIVSNKPTMLKRNEVVALFGDQENFIYYHNQQQNTNEINDLIIEI</sequence>
<organism evidence="2 3">
    <name type="scientific">Flavobacterium swingsii</name>
    <dbReference type="NCBI Taxonomy" id="498292"/>
    <lineage>
        <taxon>Bacteria</taxon>
        <taxon>Pseudomonadati</taxon>
        <taxon>Bacteroidota</taxon>
        <taxon>Flavobacteriia</taxon>
        <taxon>Flavobacteriales</taxon>
        <taxon>Flavobacteriaceae</taxon>
        <taxon>Flavobacterium</taxon>
    </lineage>
</organism>
<protein>
    <submittedName>
        <fullName evidence="2">REP element-mobilizing transposase RayT</fullName>
    </submittedName>
</protein>
<accession>A0A1I0YJ52</accession>
<dbReference type="GO" id="GO:0004803">
    <property type="term" value="F:transposase activity"/>
    <property type="evidence" value="ECO:0007669"/>
    <property type="project" value="InterPro"/>
</dbReference>
<dbReference type="GO" id="GO:0003677">
    <property type="term" value="F:DNA binding"/>
    <property type="evidence" value="ECO:0007669"/>
    <property type="project" value="InterPro"/>
</dbReference>
<dbReference type="PANTHER" id="PTHR34322:SF2">
    <property type="entry name" value="TRANSPOSASE IS200-LIKE DOMAIN-CONTAINING PROTEIN"/>
    <property type="match status" value="1"/>
</dbReference>
<dbReference type="InterPro" id="IPR002686">
    <property type="entry name" value="Transposase_17"/>
</dbReference>
<name>A0A1I0YJ52_9FLAO</name>
<dbReference type="SMART" id="SM01321">
    <property type="entry name" value="Y1_Tnp"/>
    <property type="match status" value="1"/>
</dbReference>
<dbReference type="InterPro" id="IPR036515">
    <property type="entry name" value="Transposase_17_sf"/>
</dbReference>